<proteinExistence type="predicted"/>
<organism evidence="4 5">
    <name type="scientific">Siminovitchia fordii</name>
    <dbReference type="NCBI Taxonomy" id="254759"/>
    <lineage>
        <taxon>Bacteria</taxon>
        <taxon>Bacillati</taxon>
        <taxon>Bacillota</taxon>
        <taxon>Bacilli</taxon>
        <taxon>Bacillales</taxon>
        <taxon>Bacillaceae</taxon>
        <taxon>Siminovitchia</taxon>
    </lineage>
</organism>
<comment type="caution">
    <text evidence="4">The sequence shown here is derived from an EMBL/GenBank/DDBJ whole genome shotgun (WGS) entry which is preliminary data.</text>
</comment>
<evidence type="ECO:0000313" key="5">
    <source>
        <dbReference type="Proteomes" id="UP000680279"/>
    </source>
</evidence>
<evidence type="ECO:0000259" key="3">
    <source>
        <dbReference type="SMART" id="SM00382"/>
    </source>
</evidence>
<evidence type="ECO:0000256" key="1">
    <source>
        <dbReference type="ARBA" id="ARBA00022741"/>
    </source>
</evidence>
<name>A0ABQ4K459_9BACI</name>
<keyword evidence="2" id="KW-0067">ATP-binding</keyword>
<dbReference type="EMBL" id="BOQT01000003">
    <property type="protein sequence ID" value="GIN19965.1"/>
    <property type="molecule type" value="Genomic_DNA"/>
</dbReference>
<feature type="domain" description="AAA+ ATPase" evidence="3">
    <location>
        <begin position="167"/>
        <end position="316"/>
    </location>
</feature>
<dbReference type="Gene3D" id="3.40.50.300">
    <property type="entry name" value="P-loop containing nucleotide triphosphate hydrolases"/>
    <property type="match status" value="1"/>
</dbReference>
<accession>A0ABQ4K459</accession>
<dbReference type="SUPFAM" id="SSF52540">
    <property type="entry name" value="P-loop containing nucleoside triphosphate hydrolases"/>
    <property type="match status" value="1"/>
</dbReference>
<reference evidence="4 5" key="1">
    <citation type="submission" date="2021-03" db="EMBL/GenBank/DDBJ databases">
        <title>Antimicrobial resistance genes in bacteria isolated from Japanese honey, and their potential for conferring macrolide and lincosamide resistance in the American foulbrood pathogen Paenibacillus larvae.</title>
        <authorList>
            <person name="Okamoto M."/>
            <person name="Kumagai M."/>
            <person name="Kanamori H."/>
            <person name="Takamatsu D."/>
        </authorList>
    </citation>
    <scope>NUCLEOTIDE SEQUENCE [LARGE SCALE GENOMIC DNA]</scope>
    <source>
        <strain evidence="4 5">J1TS3</strain>
    </source>
</reference>
<dbReference type="InterPro" id="IPR014217">
    <property type="entry name" value="Spore_III_AA"/>
</dbReference>
<dbReference type="SMART" id="SM00382">
    <property type="entry name" value="AAA"/>
    <property type="match status" value="1"/>
</dbReference>
<dbReference type="NCBIfam" id="TIGR02858">
    <property type="entry name" value="spore_III_AA"/>
    <property type="match status" value="1"/>
</dbReference>
<dbReference type="Pfam" id="PF19568">
    <property type="entry name" value="Spore_III_AA"/>
    <property type="match status" value="1"/>
</dbReference>
<evidence type="ECO:0000256" key="2">
    <source>
        <dbReference type="ARBA" id="ARBA00022840"/>
    </source>
</evidence>
<keyword evidence="1" id="KW-0547">Nucleotide-binding</keyword>
<sequence>MHVYPLSAKVAGHIWSLTEYILGRKEVWERVALENIIRILPTEICELIKVLPEKTRERIEEIRLRVNRYVEVTAGEVTSCLPYLFSKSDAEQLLSNLAGHSFYTLDEELRRGYITIEGGHRIGLAGKVILEEGRVKALRHLASFNIRVAREKIGAAERFIPFLYDRKWQHTMIIGPPQTGKTTLLRDLARIVSTGCQSNGIPALKAGIVDERSEIAGCMHGIPQLKFGNRIDVLDACPKAEGMMMMIRALSPDVLIVDEIGRGEDKEAIMEAVNAGITLMMTTHGNGFEEIKNRPLLKEIIELKVFQRFIELSRNEGPGTVISIKDKNGQVVKEHV</sequence>
<evidence type="ECO:0000313" key="4">
    <source>
        <dbReference type="EMBL" id="GIN19965.1"/>
    </source>
</evidence>
<protein>
    <submittedName>
        <fullName evidence="4">Stage III sporulation protein AA</fullName>
    </submittedName>
</protein>
<dbReference type="PANTHER" id="PTHR20953:SF3">
    <property type="entry name" value="P-LOOP CONTAINING NUCLEOSIDE TRIPHOSPHATE HYDROLASES SUPERFAMILY PROTEIN"/>
    <property type="match status" value="1"/>
</dbReference>
<dbReference type="CDD" id="cd00267">
    <property type="entry name" value="ABC_ATPase"/>
    <property type="match status" value="1"/>
</dbReference>
<gene>
    <name evidence="4" type="primary">spoIIIAA</name>
    <name evidence="4" type="ORF">J1TS3_10990</name>
</gene>
<dbReference type="InterPro" id="IPR003593">
    <property type="entry name" value="AAA+_ATPase"/>
</dbReference>
<dbReference type="PANTHER" id="PTHR20953">
    <property type="entry name" value="KINASE-RELATED"/>
    <property type="match status" value="1"/>
</dbReference>
<dbReference type="InterPro" id="IPR045735">
    <property type="entry name" value="Spore_III_AA_AAA+_ATPase"/>
</dbReference>
<dbReference type="Proteomes" id="UP000680279">
    <property type="component" value="Unassembled WGS sequence"/>
</dbReference>
<keyword evidence="5" id="KW-1185">Reference proteome</keyword>
<dbReference type="InterPro" id="IPR027417">
    <property type="entry name" value="P-loop_NTPase"/>
</dbReference>